<organism evidence="1 2">
    <name type="scientific">Sulfurirhabdus autotrophica</name>
    <dbReference type="NCBI Taxonomy" id="1706046"/>
    <lineage>
        <taxon>Bacteria</taxon>
        <taxon>Pseudomonadati</taxon>
        <taxon>Pseudomonadota</taxon>
        <taxon>Betaproteobacteria</taxon>
        <taxon>Nitrosomonadales</taxon>
        <taxon>Sulfuricellaceae</taxon>
        <taxon>Sulfurirhabdus</taxon>
    </lineage>
</organism>
<comment type="caution">
    <text evidence="1">The sequence shown here is derived from an EMBL/GenBank/DDBJ whole genome shotgun (WGS) entry which is preliminary data.</text>
</comment>
<reference evidence="1 2" key="1">
    <citation type="submission" date="2019-03" db="EMBL/GenBank/DDBJ databases">
        <title>Genomic Encyclopedia of Type Strains, Phase IV (KMG-IV): sequencing the most valuable type-strain genomes for metagenomic binning, comparative biology and taxonomic classification.</title>
        <authorList>
            <person name="Goeker M."/>
        </authorList>
    </citation>
    <scope>NUCLEOTIDE SEQUENCE [LARGE SCALE GENOMIC DNA]</scope>
    <source>
        <strain evidence="1 2">DSM 100309</strain>
    </source>
</reference>
<dbReference type="RefSeq" id="WP_165922914.1">
    <property type="nucleotide sequence ID" value="NZ_BHVT01000057.1"/>
</dbReference>
<accession>A0A4R3YCU1</accession>
<evidence type="ECO:0000313" key="1">
    <source>
        <dbReference type="EMBL" id="TCV89671.1"/>
    </source>
</evidence>
<proteinExistence type="predicted"/>
<dbReference type="AlphaFoldDB" id="A0A4R3YCU1"/>
<keyword evidence="2" id="KW-1185">Reference proteome</keyword>
<gene>
    <name evidence="1" type="ORF">EDC63_102191</name>
</gene>
<name>A0A4R3YCU1_9PROT</name>
<protein>
    <submittedName>
        <fullName evidence="1">Uncharacterized protein</fullName>
    </submittedName>
</protein>
<evidence type="ECO:0000313" key="2">
    <source>
        <dbReference type="Proteomes" id="UP000295367"/>
    </source>
</evidence>
<dbReference type="Proteomes" id="UP000295367">
    <property type="component" value="Unassembled WGS sequence"/>
</dbReference>
<sequence>MSHELQFLQSTSIDWLERLQWLLNRFSSLGITADIGAMGLIDLWGLYCLLSRLAGEA</sequence>
<dbReference type="EMBL" id="SMCO01000002">
    <property type="protein sequence ID" value="TCV89671.1"/>
    <property type="molecule type" value="Genomic_DNA"/>
</dbReference>